<evidence type="ECO:0000313" key="6">
    <source>
        <dbReference type="EMBL" id="SCY70420.1"/>
    </source>
</evidence>
<keyword evidence="8" id="KW-1185">Reference proteome</keyword>
<evidence type="ECO:0000256" key="1">
    <source>
        <dbReference type="ARBA" id="ARBA00005857"/>
    </source>
</evidence>
<dbReference type="PATRIC" id="fig|451.8.peg.1582"/>
<evidence type="ECO:0000256" key="4">
    <source>
        <dbReference type="ARBA" id="ARBA00022803"/>
    </source>
</evidence>
<protein>
    <recommendedName>
        <fullName evidence="2">Tetratricopeptide repeat protein 38</fullName>
    </recommendedName>
</protein>
<dbReference type="EMBL" id="LN614830">
    <property type="protein sequence ID" value="CEG61011.1"/>
    <property type="molecule type" value="Genomic_DNA"/>
</dbReference>
<comment type="similarity">
    <text evidence="1">Belongs to the TTC38 family.</text>
</comment>
<dbReference type="SUPFAM" id="SSF48452">
    <property type="entry name" value="TPR-like"/>
    <property type="match status" value="1"/>
</dbReference>
<dbReference type="PANTHER" id="PTHR16263:SF4">
    <property type="entry name" value="TETRATRICOPEPTIDE REPEAT PROTEIN 38"/>
    <property type="match status" value="1"/>
</dbReference>
<organism evidence="5 7">
    <name type="scientific">Legionella micdadei</name>
    <name type="common">Tatlockia micdadei</name>
    <dbReference type="NCBI Taxonomy" id="451"/>
    <lineage>
        <taxon>Bacteria</taxon>
        <taxon>Pseudomonadati</taxon>
        <taxon>Pseudomonadota</taxon>
        <taxon>Gammaproteobacteria</taxon>
        <taxon>Legionellales</taxon>
        <taxon>Legionellaceae</taxon>
        <taxon>Legionella</taxon>
    </lineage>
</organism>
<dbReference type="HOGENOM" id="CLU_029972_1_2_6"/>
<dbReference type="InterPro" id="IPR033891">
    <property type="entry name" value="TTC38"/>
</dbReference>
<evidence type="ECO:0000313" key="8">
    <source>
        <dbReference type="Proteomes" id="UP000182998"/>
    </source>
</evidence>
<dbReference type="KEGG" id="tmc:LMI_1715"/>
<reference evidence="7" key="2">
    <citation type="submission" date="2014-09" db="EMBL/GenBank/DDBJ databases">
        <authorList>
            <person name="Gomez-Valero L."/>
        </authorList>
    </citation>
    <scope>NUCLEOTIDE SEQUENCE [LARGE SCALE GENOMIC DNA]</scope>
    <source>
        <strain evidence="7">ATCC33218</strain>
    </source>
</reference>
<accession>A0A098GHQ5</accession>
<dbReference type="STRING" id="451.B6N58_07370"/>
<evidence type="ECO:0000256" key="3">
    <source>
        <dbReference type="ARBA" id="ARBA00022737"/>
    </source>
</evidence>
<gene>
    <name evidence="5" type="ORF">LMI_1715</name>
    <name evidence="6" type="ORF">SAMN02982997_02579</name>
</gene>
<reference evidence="5" key="1">
    <citation type="submission" date="2014-09" db="EMBL/GenBank/DDBJ databases">
        <authorList>
            <person name="GOMEZ-VALERO Laura"/>
        </authorList>
    </citation>
    <scope>NUCLEOTIDE SEQUENCE</scope>
    <source>
        <strain evidence="5">ATCC33218</strain>
    </source>
</reference>
<keyword evidence="3" id="KW-0677">Repeat</keyword>
<dbReference type="EMBL" id="FMVN01000014">
    <property type="protein sequence ID" value="SCY70420.1"/>
    <property type="molecule type" value="Genomic_DNA"/>
</dbReference>
<proteinExistence type="inferred from homology"/>
<dbReference type="Proteomes" id="UP000032414">
    <property type="component" value="Chromosome I"/>
</dbReference>
<dbReference type="Proteomes" id="UP000182998">
    <property type="component" value="Unassembled WGS sequence"/>
</dbReference>
<reference evidence="6 8" key="3">
    <citation type="submission" date="2016-10" db="EMBL/GenBank/DDBJ databases">
        <authorList>
            <person name="Varghese N."/>
            <person name="Submissions S."/>
        </authorList>
    </citation>
    <scope>NUCLEOTIDE SEQUENCE [LARGE SCALE GENOMIC DNA]</scope>
    <source>
        <strain evidence="6 8">ATCC 33218</strain>
    </source>
</reference>
<dbReference type="InterPro" id="IPR011990">
    <property type="entry name" value="TPR-like_helical_dom_sf"/>
</dbReference>
<dbReference type="PANTHER" id="PTHR16263">
    <property type="entry name" value="TETRATRICOPEPTIDE REPEAT PROTEIN 38"/>
    <property type="match status" value="1"/>
</dbReference>
<evidence type="ECO:0000313" key="5">
    <source>
        <dbReference type="EMBL" id="CEG61011.1"/>
    </source>
</evidence>
<sequence>MPMDTQRGLAVTTNSAEVIDCINHFHQQILGYGQSAAEIINAAKQFPDNLLIQIYAAAFYLYAQENQATSIASTYLVKAEKQLRSANLREKLLYQAITAWLKLDYEAALSIFTAIAKLFPRDTLAVKFAEWLFYCSGQAFQGKWFLSLCESVAQVNQDESHFLATHSFALELCRKRPEAKAMAEKAIAMNENTPWAHHTLAHVLLLENAIAEGITSLNQFKASWDNILSLLKSHNTWHLALFYLANRNEEATIQLFNGIFGTLPESCGEQIDAISLLWRMDIAGLPQMQILRSIIPYLGIHPYEQYTGFNNIHFIYCLAKAGENRQVNQSLESITKYCHSLPTGLTKKLWCEVNLPLCKAVGAFAQEDYGASCKLMEPIIDRCFQVGGSDAQDELFLQTYVMSLSRNKQKDKAKAFFDNHLSYYKNTALADYWFS</sequence>
<keyword evidence="4" id="KW-0802">TPR repeat</keyword>
<dbReference type="AlphaFoldDB" id="A0A098GHQ5"/>
<dbReference type="CDD" id="cd05804">
    <property type="entry name" value="StaR_like"/>
    <property type="match status" value="1"/>
</dbReference>
<evidence type="ECO:0000313" key="7">
    <source>
        <dbReference type="Proteomes" id="UP000032414"/>
    </source>
</evidence>
<evidence type="ECO:0000256" key="2">
    <source>
        <dbReference type="ARBA" id="ARBA00019992"/>
    </source>
</evidence>
<name>A0A098GHQ5_LEGMI</name>
<dbReference type="Gene3D" id="1.25.40.10">
    <property type="entry name" value="Tetratricopeptide repeat domain"/>
    <property type="match status" value="1"/>
</dbReference>